<evidence type="ECO:0000256" key="6">
    <source>
        <dbReference type="ARBA" id="ARBA00022694"/>
    </source>
</evidence>
<organism evidence="13 14">
    <name type="scientific">Candidatus Terrybacteria bacterium CG10_big_fil_rev_8_21_14_0_10_41_10</name>
    <dbReference type="NCBI Taxonomy" id="1975026"/>
    <lineage>
        <taxon>Bacteria</taxon>
        <taxon>Candidatus Terryibacteriota</taxon>
    </lineage>
</organism>
<evidence type="ECO:0000256" key="4">
    <source>
        <dbReference type="ARBA" id="ARBA00022490"/>
    </source>
</evidence>
<dbReference type="PANTHER" id="PTHR17490">
    <property type="entry name" value="SUA5"/>
    <property type="match status" value="1"/>
</dbReference>
<keyword evidence="5" id="KW-0808">Transferase</keyword>
<evidence type="ECO:0000256" key="11">
    <source>
        <dbReference type="ARBA" id="ARBA00048366"/>
    </source>
</evidence>
<name>A0A2M8LAI0_9BACT</name>
<keyword evidence="9" id="KW-0067">ATP-binding</keyword>
<dbReference type="GO" id="GO:0005524">
    <property type="term" value="F:ATP binding"/>
    <property type="evidence" value="ECO:0007669"/>
    <property type="project" value="UniProtKB-KW"/>
</dbReference>
<dbReference type="GO" id="GO:0000049">
    <property type="term" value="F:tRNA binding"/>
    <property type="evidence" value="ECO:0007669"/>
    <property type="project" value="TreeGrafter"/>
</dbReference>
<comment type="caution">
    <text evidence="13">The sequence shown here is derived from an EMBL/GenBank/DDBJ whole genome shotgun (WGS) entry which is preliminary data.</text>
</comment>
<comment type="similarity">
    <text evidence="2">Belongs to the SUA5 family.</text>
</comment>
<evidence type="ECO:0000256" key="8">
    <source>
        <dbReference type="ARBA" id="ARBA00022741"/>
    </source>
</evidence>
<evidence type="ECO:0000259" key="12">
    <source>
        <dbReference type="PROSITE" id="PS51163"/>
    </source>
</evidence>
<evidence type="ECO:0000256" key="7">
    <source>
        <dbReference type="ARBA" id="ARBA00022695"/>
    </source>
</evidence>
<dbReference type="Gene3D" id="3.90.870.10">
    <property type="entry name" value="DHBP synthase"/>
    <property type="match status" value="1"/>
</dbReference>
<dbReference type="PANTHER" id="PTHR17490:SF16">
    <property type="entry name" value="THREONYLCARBAMOYL-AMP SYNTHASE"/>
    <property type="match status" value="1"/>
</dbReference>
<dbReference type="SUPFAM" id="SSF55821">
    <property type="entry name" value="YrdC/RibB"/>
    <property type="match status" value="1"/>
</dbReference>
<dbReference type="GO" id="GO:0006450">
    <property type="term" value="P:regulation of translational fidelity"/>
    <property type="evidence" value="ECO:0007669"/>
    <property type="project" value="TreeGrafter"/>
</dbReference>
<evidence type="ECO:0000256" key="9">
    <source>
        <dbReference type="ARBA" id="ARBA00022840"/>
    </source>
</evidence>
<evidence type="ECO:0000313" key="14">
    <source>
        <dbReference type="Proteomes" id="UP000230959"/>
    </source>
</evidence>
<keyword evidence="6" id="KW-0819">tRNA processing</keyword>
<dbReference type="GO" id="GO:0003725">
    <property type="term" value="F:double-stranded RNA binding"/>
    <property type="evidence" value="ECO:0007669"/>
    <property type="project" value="InterPro"/>
</dbReference>
<dbReference type="NCBIfam" id="TIGR00057">
    <property type="entry name" value="L-threonylcarbamoyladenylate synthase"/>
    <property type="match status" value="1"/>
</dbReference>
<dbReference type="GO" id="GO:0008033">
    <property type="term" value="P:tRNA processing"/>
    <property type="evidence" value="ECO:0007669"/>
    <property type="project" value="UniProtKB-KW"/>
</dbReference>
<dbReference type="GO" id="GO:0061710">
    <property type="term" value="F:L-threonylcarbamoyladenylate synthase"/>
    <property type="evidence" value="ECO:0007669"/>
    <property type="project" value="UniProtKB-EC"/>
</dbReference>
<keyword evidence="8" id="KW-0547">Nucleotide-binding</keyword>
<sequence>MSNSIIEILKNGGVGVLLTDTLYGLVGPALNKKTVNRIYKIKGRNDKKPLIVLISSTEDLKIFGIIIDDKIKKQLKNFWPGPVSVILPCQIKKLEYLHRGIETLAFRLPNKRSLLEVIKKTGPLAAPSANPEGLPPAQNIKEAKLYFGDKVDFYIKGSQPKNKPSILIKIDKGRVIVLRK</sequence>
<evidence type="ECO:0000256" key="2">
    <source>
        <dbReference type="ARBA" id="ARBA00007663"/>
    </source>
</evidence>
<proteinExistence type="inferred from homology"/>
<dbReference type="Pfam" id="PF01300">
    <property type="entry name" value="Sua5_yciO_yrdC"/>
    <property type="match status" value="1"/>
</dbReference>
<keyword evidence="7" id="KW-0548">Nucleotidyltransferase</keyword>
<gene>
    <name evidence="13" type="ORF">COV02_01675</name>
</gene>
<reference evidence="14" key="1">
    <citation type="submission" date="2017-09" db="EMBL/GenBank/DDBJ databases">
        <title>Depth-based differentiation of microbial function through sediment-hosted aquifers and enrichment of novel symbionts in the deep terrestrial subsurface.</title>
        <authorList>
            <person name="Probst A.J."/>
            <person name="Ladd B."/>
            <person name="Jarett J.K."/>
            <person name="Geller-Mcgrath D.E."/>
            <person name="Sieber C.M.K."/>
            <person name="Emerson J.B."/>
            <person name="Anantharaman K."/>
            <person name="Thomas B.C."/>
            <person name="Malmstrom R."/>
            <person name="Stieglmeier M."/>
            <person name="Klingl A."/>
            <person name="Woyke T."/>
            <person name="Ryan C.M."/>
            <person name="Banfield J.F."/>
        </authorList>
    </citation>
    <scope>NUCLEOTIDE SEQUENCE [LARGE SCALE GENOMIC DNA]</scope>
</reference>
<comment type="subcellular location">
    <subcellularLocation>
        <location evidence="1">Cytoplasm</location>
    </subcellularLocation>
</comment>
<feature type="domain" description="YrdC-like" evidence="12">
    <location>
        <begin position="1"/>
        <end position="180"/>
    </location>
</feature>
<accession>A0A2M8LAI0</accession>
<dbReference type="InterPro" id="IPR050156">
    <property type="entry name" value="TC-AMP_synthase_SUA5"/>
</dbReference>
<dbReference type="EC" id="2.7.7.87" evidence="3"/>
<keyword evidence="4" id="KW-0963">Cytoplasm</keyword>
<evidence type="ECO:0000256" key="10">
    <source>
        <dbReference type="ARBA" id="ARBA00029774"/>
    </source>
</evidence>
<dbReference type="InterPro" id="IPR017945">
    <property type="entry name" value="DHBP_synth_RibB-like_a/b_dom"/>
</dbReference>
<protein>
    <recommendedName>
        <fullName evidence="10">L-threonylcarbamoyladenylate synthase</fullName>
        <ecNumber evidence="3">2.7.7.87</ecNumber>
    </recommendedName>
    <alternativeName>
        <fullName evidence="10">L-threonylcarbamoyladenylate synthase</fullName>
    </alternativeName>
</protein>
<dbReference type="AlphaFoldDB" id="A0A2M8LAI0"/>
<dbReference type="Proteomes" id="UP000230959">
    <property type="component" value="Unassembled WGS sequence"/>
</dbReference>
<comment type="catalytic activity">
    <reaction evidence="11">
        <text>L-threonine + hydrogencarbonate + ATP = L-threonylcarbamoyladenylate + diphosphate + H2O</text>
        <dbReference type="Rhea" id="RHEA:36407"/>
        <dbReference type="ChEBI" id="CHEBI:15377"/>
        <dbReference type="ChEBI" id="CHEBI:17544"/>
        <dbReference type="ChEBI" id="CHEBI:30616"/>
        <dbReference type="ChEBI" id="CHEBI:33019"/>
        <dbReference type="ChEBI" id="CHEBI:57926"/>
        <dbReference type="ChEBI" id="CHEBI:73682"/>
        <dbReference type="EC" id="2.7.7.87"/>
    </reaction>
</comment>
<dbReference type="InterPro" id="IPR006070">
    <property type="entry name" value="Sua5-like_dom"/>
</dbReference>
<evidence type="ECO:0000256" key="1">
    <source>
        <dbReference type="ARBA" id="ARBA00004496"/>
    </source>
</evidence>
<evidence type="ECO:0000313" key="13">
    <source>
        <dbReference type="EMBL" id="PJE73633.1"/>
    </source>
</evidence>
<evidence type="ECO:0000256" key="5">
    <source>
        <dbReference type="ARBA" id="ARBA00022679"/>
    </source>
</evidence>
<dbReference type="PROSITE" id="PS51163">
    <property type="entry name" value="YRDC"/>
    <property type="match status" value="1"/>
</dbReference>
<dbReference type="EMBL" id="PFER01000025">
    <property type="protein sequence ID" value="PJE73633.1"/>
    <property type="molecule type" value="Genomic_DNA"/>
</dbReference>
<dbReference type="GO" id="GO:0005737">
    <property type="term" value="C:cytoplasm"/>
    <property type="evidence" value="ECO:0007669"/>
    <property type="project" value="UniProtKB-SubCell"/>
</dbReference>
<evidence type="ECO:0000256" key="3">
    <source>
        <dbReference type="ARBA" id="ARBA00012584"/>
    </source>
</evidence>